<keyword evidence="3" id="KW-1185">Reference proteome</keyword>
<evidence type="ECO:0000313" key="3">
    <source>
        <dbReference type="Proteomes" id="UP001521116"/>
    </source>
</evidence>
<feature type="compositionally biased region" description="Polar residues" evidence="1">
    <location>
        <begin position="714"/>
        <end position="732"/>
    </location>
</feature>
<feature type="compositionally biased region" description="Polar residues" evidence="1">
    <location>
        <begin position="332"/>
        <end position="345"/>
    </location>
</feature>
<reference evidence="2 3" key="1">
    <citation type="submission" date="2024-02" db="EMBL/GenBank/DDBJ databases">
        <title>De novo assembly and annotation of 12 fungi associated with fruit tree decline syndrome in Ontario, Canada.</title>
        <authorList>
            <person name="Sulman M."/>
            <person name="Ellouze W."/>
            <person name="Ilyukhin E."/>
        </authorList>
    </citation>
    <scope>NUCLEOTIDE SEQUENCE [LARGE SCALE GENOMIC DNA]</scope>
    <source>
        <strain evidence="2 3">M1-105</strain>
    </source>
</reference>
<evidence type="ECO:0000256" key="1">
    <source>
        <dbReference type="SAM" id="MobiDB-lite"/>
    </source>
</evidence>
<feature type="region of interest" description="Disordered" evidence="1">
    <location>
        <begin position="214"/>
        <end position="396"/>
    </location>
</feature>
<dbReference type="Proteomes" id="UP001521116">
    <property type="component" value="Unassembled WGS sequence"/>
</dbReference>
<feature type="region of interest" description="Disordered" evidence="1">
    <location>
        <begin position="703"/>
        <end position="732"/>
    </location>
</feature>
<feature type="compositionally biased region" description="Basic and acidic residues" evidence="1">
    <location>
        <begin position="373"/>
        <end position="388"/>
    </location>
</feature>
<feature type="region of interest" description="Disordered" evidence="1">
    <location>
        <begin position="501"/>
        <end position="521"/>
    </location>
</feature>
<sequence>MARTGGSKKNDPFAVRAAPPPGGLMKLKPKAKLKSIWKPFDLGDPDNSESSVSPVPVDTDGSPDEAEVSPASQRPGQLESFHAPLSSVDPAAPVGANERDEILDEFGHRLPDPVWLRVNPGKQDGELRFIQYPNRDVSAHTWSDEKYEWVELGRYSCARKIIEGKVMSTEFLQYVRASKGRPASLAYFTELANEYLRYSATRPAVIMPPLSSMHPATVSQPRPVLSTKPAAHEPSRYDSLSTISGSLNETEFPTLSSLSLRDRPSTTPRQPVANRASSTPQGLGTPGDDPFAADSPISPRTARPFNSTSESLRKHIAQRDPGKMDFAFRFPSSITGGQRFESPSTSDHDRRAFFAEQERHRAEQIRQSLAPADRSDRGPERQPKKDETPLSGMSNMIPRVTSGQAPAMPVVSQFPKANIWSGPNGSATAGGKNMNDFPGIRQSSAPQPVESRARMLDYLNRIGDEYESTHAPPQEQLGFQHSEPATKNTKNTGQMVLYEKPTSSGSQVSRTALRTSDPEPGYYENRHASIYNTLDVNGPSPQNFKGPFFQDDMPTQANPTAHRSIRKSHIEDLDEWWNSGTLTQRHDAFLKSLITPPGAGLHKNRLNKDDKDFMVTDRILVPLYETLASYVRLPGDADKAPDYFRRFSPPPEWAIDRSRDGHKSYFGEDWGEVPRRIGRDPRFQPTFGQARFTLFEDKREEQLRGLGGERRSYQGGQSYNSGFPSAPGYQQF</sequence>
<accession>A0ABR3TDI5</accession>
<feature type="compositionally biased region" description="Basic and acidic residues" evidence="1">
    <location>
        <begin position="311"/>
        <end position="323"/>
    </location>
</feature>
<organism evidence="2 3">
    <name type="scientific">Neofusicoccum ribis</name>
    <dbReference type="NCBI Taxonomy" id="45134"/>
    <lineage>
        <taxon>Eukaryota</taxon>
        <taxon>Fungi</taxon>
        <taxon>Dikarya</taxon>
        <taxon>Ascomycota</taxon>
        <taxon>Pezizomycotina</taxon>
        <taxon>Dothideomycetes</taxon>
        <taxon>Dothideomycetes incertae sedis</taxon>
        <taxon>Botryosphaeriales</taxon>
        <taxon>Botryosphaeriaceae</taxon>
        <taxon>Neofusicoccum</taxon>
    </lineage>
</organism>
<proteinExistence type="predicted"/>
<feature type="compositionally biased region" description="Basic and acidic residues" evidence="1">
    <location>
        <begin position="703"/>
        <end position="712"/>
    </location>
</feature>
<feature type="compositionally biased region" description="Polar residues" evidence="1">
    <location>
        <begin position="238"/>
        <end position="282"/>
    </location>
</feature>
<gene>
    <name evidence="2" type="ORF">SLS56_000589</name>
</gene>
<name>A0ABR3TDI5_9PEZI</name>
<dbReference type="EMBL" id="JAJVDC020000003">
    <property type="protein sequence ID" value="KAL1637451.1"/>
    <property type="molecule type" value="Genomic_DNA"/>
</dbReference>
<evidence type="ECO:0000313" key="2">
    <source>
        <dbReference type="EMBL" id="KAL1637451.1"/>
    </source>
</evidence>
<feature type="region of interest" description="Disordered" evidence="1">
    <location>
        <begin position="1"/>
        <end position="78"/>
    </location>
</feature>
<protein>
    <submittedName>
        <fullName evidence="2">Uncharacterized protein</fullName>
    </submittedName>
</protein>
<feature type="compositionally biased region" description="Basic and acidic residues" evidence="1">
    <location>
        <begin position="346"/>
        <end position="364"/>
    </location>
</feature>
<comment type="caution">
    <text evidence="2">The sequence shown here is derived from an EMBL/GenBank/DDBJ whole genome shotgun (WGS) entry which is preliminary data.</text>
</comment>
<feature type="compositionally biased region" description="Polar residues" evidence="1">
    <location>
        <begin position="501"/>
        <end position="514"/>
    </location>
</feature>